<evidence type="ECO:0000256" key="2">
    <source>
        <dbReference type="ARBA" id="ARBA00004514"/>
    </source>
</evidence>
<dbReference type="RefSeq" id="XP_019017708.1">
    <property type="nucleotide sequence ID" value="XM_019164265.1"/>
</dbReference>
<dbReference type="CDD" id="cd01720">
    <property type="entry name" value="Sm_D2"/>
    <property type="match status" value="1"/>
</dbReference>
<keyword evidence="7 10" id="KW-0508">mRNA splicing</keyword>
<comment type="subcellular location">
    <subcellularLocation>
        <location evidence="2">Cytoplasm</location>
        <location evidence="2">Cytosol</location>
    </subcellularLocation>
    <subcellularLocation>
        <location evidence="1 10">Nucleus</location>
    </subcellularLocation>
</comment>
<dbReference type="SMART" id="SM00651">
    <property type="entry name" value="Sm"/>
    <property type="match status" value="1"/>
</dbReference>
<dbReference type="PANTHER" id="PTHR12777">
    <property type="entry name" value="SMALL NUCLEAR RIBONUCLEOPROTEIN SM D2"/>
    <property type="match status" value="1"/>
</dbReference>
<organism evidence="12 13">
    <name type="scientific">Pichia membranifaciens NRRL Y-2026</name>
    <dbReference type="NCBI Taxonomy" id="763406"/>
    <lineage>
        <taxon>Eukaryota</taxon>
        <taxon>Fungi</taxon>
        <taxon>Dikarya</taxon>
        <taxon>Ascomycota</taxon>
        <taxon>Saccharomycotina</taxon>
        <taxon>Pichiomycetes</taxon>
        <taxon>Pichiales</taxon>
        <taxon>Pichiaceae</taxon>
        <taxon>Pichia</taxon>
    </lineage>
</organism>
<evidence type="ECO:0000256" key="1">
    <source>
        <dbReference type="ARBA" id="ARBA00004123"/>
    </source>
</evidence>
<dbReference type="GeneID" id="30180952"/>
<dbReference type="Pfam" id="PF01423">
    <property type="entry name" value="LSM"/>
    <property type="match status" value="1"/>
</dbReference>
<dbReference type="GO" id="GO:0000974">
    <property type="term" value="C:Prp19 complex"/>
    <property type="evidence" value="ECO:0007669"/>
    <property type="project" value="EnsemblFungi"/>
</dbReference>
<dbReference type="InterPro" id="IPR010920">
    <property type="entry name" value="LSM_dom_sf"/>
</dbReference>
<sequence length="120" mass="13755">MSDLTTRPKSELSQNELQDLEDYEFNHGPLRVLAQAVQNSDSVLISLRNSHKLVARVKAFDRHCNMVLENVKEFWYEEGQGQGDVKSKTKPGNKVLRERFVSKMFLRGDSVVVVLKYNGD</sequence>
<evidence type="ECO:0000256" key="3">
    <source>
        <dbReference type="ARBA" id="ARBA00008146"/>
    </source>
</evidence>
<dbReference type="GO" id="GO:0005682">
    <property type="term" value="C:U5 snRNP"/>
    <property type="evidence" value="ECO:0007669"/>
    <property type="project" value="EnsemblFungi"/>
</dbReference>
<dbReference type="OrthoDB" id="437526at2759"/>
<dbReference type="SUPFAM" id="SSF50182">
    <property type="entry name" value="Sm-like ribonucleoproteins"/>
    <property type="match status" value="1"/>
</dbReference>
<evidence type="ECO:0000313" key="12">
    <source>
        <dbReference type="EMBL" id="ODQ46595.1"/>
    </source>
</evidence>
<evidence type="ECO:0000256" key="4">
    <source>
        <dbReference type="ARBA" id="ARBA00022490"/>
    </source>
</evidence>
<dbReference type="InterPro" id="IPR047575">
    <property type="entry name" value="Sm"/>
</dbReference>
<dbReference type="Proteomes" id="UP000094455">
    <property type="component" value="Unassembled WGS sequence"/>
</dbReference>
<reference evidence="12 13" key="1">
    <citation type="journal article" date="2016" name="Proc. Natl. Acad. Sci. U.S.A.">
        <title>Comparative genomics of biotechnologically important yeasts.</title>
        <authorList>
            <person name="Riley R."/>
            <person name="Haridas S."/>
            <person name="Wolfe K.H."/>
            <person name="Lopes M.R."/>
            <person name="Hittinger C.T."/>
            <person name="Goeker M."/>
            <person name="Salamov A.A."/>
            <person name="Wisecaver J.H."/>
            <person name="Long T.M."/>
            <person name="Calvey C.H."/>
            <person name="Aerts A.L."/>
            <person name="Barry K.W."/>
            <person name="Choi C."/>
            <person name="Clum A."/>
            <person name="Coughlan A.Y."/>
            <person name="Deshpande S."/>
            <person name="Douglass A.P."/>
            <person name="Hanson S.J."/>
            <person name="Klenk H.-P."/>
            <person name="LaButti K.M."/>
            <person name="Lapidus A."/>
            <person name="Lindquist E.A."/>
            <person name="Lipzen A.M."/>
            <person name="Meier-Kolthoff J.P."/>
            <person name="Ohm R.A."/>
            <person name="Otillar R.P."/>
            <person name="Pangilinan J.L."/>
            <person name="Peng Y."/>
            <person name="Rokas A."/>
            <person name="Rosa C.A."/>
            <person name="Scheuner C."/>
            <person name="Sibirny A.A."/>
            <person name="Slot J.C."/>
            <person name="Stielow J.B."/>
            <person name="Sun H."/>
            <person name="Kurtzman C.P."/>
            <person name="Blackwell M."/>
            <person name="Grigoriev I.V."/>
            <person name="Jeffries T.W."/>
        </authorList>
    </citation>
    <scope>NUCLEOTIDE SEQUENCE [LARGE SCALE GENOMIC DNA]</scope>
    <source>
        <strain evidence="12 13">NRRL Y-2026</strain>
    </source>
</reference>
<evidence type="ECO:0000256" key="6">
    <source>
        <dbReference type="ARBA" id="ARBA00022728"/>
    </source>
</evidence>
<evidence type="ECO:0000313" key="13">
    <source>
        <dbReference type="Proteomes" id="UP000094455"/>
    </source>
</evidence>
<keyword evidence="8 10" id="KW-0539">Nucleus</keyword>
<dbReference type="FunFam" id="2.30.30.100:FF:000069">
    <property type="entry name" value="Small nuclear ribonucleoprotein Sm D2"/>
    <property type="match status" value="1"/>
</dbReference>
<evidence type="ECO:0000256" key="5">
    <source>
        <dbReference type="ARBA" id="ARBA00022664"/>
    </source>
</evidence>
<accession>A0A1E3NKB1</accession>
<evidence type="ECO:0000256" key="9">
    <source>
        <dbReference type="ARBA" id="ARBA00023274"/>
    </source>
</evidence>
<protein>
    <recommendedName>
        <fullName evidence="10">Small nuclear ribonucleoprotein Sm D2</fullName>
        <shortName evidence="10">Sm-D2</shortName>
    </recommendedName>
    <alternativeName>
        <fullName evidence="10">snRNP core protein D2</fullName>
    </alternativeName>
</protein>
<evidence type="ECO:0000256" key="8">
    <source>
        <dbReference type="ARBA" id="ARBA00023242"/>
    </source>
</evidence>
<comment type="similarity">
    <text evidence="3 10">Belongs to the snRNP core protein family.</text>
</comment>
<gene>
    <name evidence="12" type="ORF">PICMEDRAFT_72653</name>
</gene>
<dbReference type="GO" id="GO:0005687">
    <property type="term" value="C:U4 snRNP"/>
    <property type="evidence" value="ECO:0007669"/>
    <property type="project" value="EnsemblFungi"/>
</dbReference>
<keyword evidence="13" id="KW-1185">Reference proteome</keyword>
<dbReference type="GO" id="GO:0000398">
    <property type="term" value="P:mRNA splicing, via spliceosome"/>
    <property type="evidence" value="ECO:0007669"/>
    <property type="project" value="EnsemblFungi"/>
</dbReference>
<keyword evidence="4" id="KW-0963">Cytoplasm</keyword>
<name>A0A1E3NKB1_9ASCO</name>
<keyword evidence="6" id="KW-0747">Spliceosome</keyword>
<keyword evidence="9 10" id="KW-0687">Ribonucleoprotein</keyword>
<feature type="domain" description="Sm" evidence="11">
    <location>
        <begin position="30"/>
        <end position="120"/>
    </location>
</feature>
<dbReference type="InterPro" id="IPR001163">
    <property type="entry name" value="Sm_dom_euk/arc"/>
</dbReference>
<dbReference type="Gene3D" id="2.30.30.100">
    <property type="match status" value="1"/>
</dbReference>
<dbReference type="InterPro" id="IPR027248">
    <property type="entry name" value="Sm_D2"/>
</dbReference>
<evidence type="ECO:0000259" key="11">
    <source>
        <dbReference type="PROSITE" id="PS52002"/>
    </source>
</evidence>
<dbReference type="GO" id="GO:0046540">
    <property type="term" value="C:U4/U6 x U5 tri-snRNP complex"/>
    <property type="evidence" value="ECO:0007669"/>
    <property type="project" value="EnsemblFungi"/>
</dbReference>
<dbReference type="GO" id="GO:0005829">
    <property type="term" value="C:cytosol"/>
    <property type="evidence" value="ECO:0007669"/>
    <property type="project" value="UniProtKB-SubCell"/>
</dbReference>
<dbReference type="PROSITE" id="PS52002">
    <property type="entry name" value="SM"/>
    <property type="match status" value="1"/>
</dbReference>
<dbReference type="GO" id="GO:0005685">
    <property type="term" value="C:U1 snRNP"/>
    <property type="evidence" value="ECO:0007669"/>
    <property type="project" value="EnsemblFungi"/>
</dbReference>
<dbReference type="GO" id="GO:0071004">
    <property type="term" value="C:U2-type prespliceosome"/>
    <property type="evidence" value="ECO:0007669"/>
    <property type="project" value="EnsemblFungi"/>
</dbReference>
<evidence type="ECO:0000256" key="10">
    <source>
        <dbReference type="RuleBase" id="RU365051"/>
    </source>
</evidence>
<dbReference type="EMBL" id="KV454003">
    <property type="protein sequence ID" value="ODQ46595.1"/>
    <property type="molecule type" value="Genomic_DNA"/>
</dbReference>
<dbReference type="STRING" id="763406.A0A1E3NKB1"/>
<dbReference type="AlphaFoldDB" id="A0A1E3NKB1"/>
<dbReference type="GO" id="GO:0036261">
    <property type="term" value="P:7-methylguanosine cap hypermethylation"/>
    <property type="evidence" value="ECO:0007669"/>
    <property type="project" value="EnsemblFungi"/>
</dbReference>
<proteinExistence type="inferred from homology"/>
<evidence type="ECO:0000256" key="7">
    <source>
        <dbReference type="ARBA" id="ARBA00023187"/>
    </source>
</evidence>
<keyword evidence="5 10" id="KW-0507">mRNA processing</keyword>
<dbReference type="GO" id="GO:0003723">
    <property type="term" value="F:RNA binding"/>
    <property type="evidence" value="ECO:0007669"/>
    <property type="project" value="InterPro"/>
</dbReference>